<feature type="chain" id="PRO_5019069405" evidence="9">
    <location>
        <begin position="34"/>
        <end position="418"/>
    </location>
</feature>
<evidence type="ECO:0000256" key="1">
    <source>
        <dbReference type="ARBA" id="ARBA00004168"/>
    </source>
</evidence>
<evidence type="ECO:0000256" key="8">
    <source>
        <dbReference type="SAM" id="MobiDB-lite"/>
    </source>
</evidence>
<feature type="compositionally biased region" description="Low complexity" evidence="8">
    <location>
        <begin position="270"/>
        <end position="281"/>
    </location>
</feature>
<accession>A0A418JHT0</accession>
<evidence type="ECO:0000313" key="13">
    <source>
        <dbReference type="Proteomes" id="UP000285625"/>
    </source>
</evidence>
<evidence type="ECO:0000256" key="9">
    <source>
        <dbReference type="SAM" id="SignalP"/>
    </source>
</evidence>
<feature type="domain" description="Gram-positive cocci surface proteins LPxTG" evidence="10">
    <location>
        <begin position="382"/>
        <end position="418"/>
    </location>
</feature>
<keyword evidence="3" id="KW-0964">Secreted</keyword>
<dbReference type="Pfam" id="PF01476">
    <property type="entry name" value="LysM"/>
    <property type="match status" value="1"/>
</dbReference>
<dbReference type="SMR" id="A0A418JHT0"/>
<dbReference type="PANTHER" id="PTHR33734">
    <property type="entry name" value="LYSM DOMAIN-CONTAINING GPI-ANCHORED PROTEIN 2"/>
    <property type="match status" value="1"/>
</dbReference>
<keyword evidence="2" id="KW-0134">Cell wall</keyword>
<feature type="region of interest" description="Disordered" evidence="8">
    <location>
        <begin position="259"/>
        <end position="324"/>
    </location>
</feature>
<dbReference type="STRING" id="1284.SHYC_00710"/>
<dbReference type="InterPro" id="IPR036779">
    <property type="entry name" value="LysM_dom_sf"/>
</dbReference>
<name>A0A418JHT0_STAHY</name>
<dbReference type="RefSeq" id="WP_119635622.1">
    <property type="nucleotide sequence ID" value="NZ_QXVO01000025.1"/>
</dbReference>
<dbReference type="SMART" id="SM00257">
    <property type="entry name" value="LysM"/>
    <property type="match status" value="1"/>
</dbReference>
<dbReference type="PANTHER" id="PTHR33734:SF22">
    <property type="entry name" value="MEMBRANE-BOUND LYTIC MUREIN TRANSGLYCOSYLASE D"/>
    <property type="match status" value="1"/>
</dbReference>
<evidence type="ECO:0000256" key="4">
    <source>
        <dbReference type="ARBA" id="ARBA00022729"/>
    </source>
</evidence>
<evidence type="ECO:0000256" key="5">
    <source>
        <dbReference type="ARBA" id="ARBA00022737"/>
    </source>
</evidence>
<dbReference type="InterPro" id="IPR009063">
    <property type="entry name" value="Ig/albumin-bd_sf"/>
</dbReference>
<keyword evidence="5" id="KW-0677">Repeat</keyword>
<dbReference type="Gene3D" id="3.10.350.10">
    <property type="entry name" value="LysM domain"/>
    <property type="match status" value="1"/>
</dbReference>
<keyword evidence="4 9" id="KW-0732">Signal</keyword>
<gene>
    <name evidence="12" type="primary">spa</name>
    <name evidence="12" type="ORF">BUZ57_08445</name>
</gene>
<evidence type="ECO:0000256" key="2">
    <source>
        <dbReference type="ARBA" id="ARBA00022512"/>
    </source>
</evidence>
<feature type="signal peptide" evidence="9">
    <location>
        <begin position="1"/>
        <end position="33"/>
    </location>
</feature>
<evidence type="ECO:0000259" key="11">
    <source>
        <dbReference type="PROSITE" id="PS51782"/>
    </source>
</evidence>
<sequence>MENKQFFSIRKFSVGVGSCLIASSLLLGSTTLAAEETSPVDAQQNAFYEIVNLPNLTDEQRNGYIQSLKDDPSVSTNILQQAQATNANQAPAQPAPNFDAAQQNAFYEIVNLPNLTDEQRNGYIQSLKDDPSVSADILQQAQATNANQAPAQPENNFDAAQQNAFYEILNLPYLSEEQRNGFIQSLKDDPSVSNDILAEAKKANDAQAPQPENNFNEAQQNAFYEILHLPYLTEEQRNGFIQSLKDDPSVSNDILAEAKKLNDSQAPQTEDNNNSSEDNSNGKTTPQDKNDNSKVDSTDKNNDTGTTPKQDKASTTQTGKDSYVVQKGDTLESIAKKRGTSVDQLVKDNQLADKNMILPGQKLVVNHVESPKNASSKTVKALPETGSTGHEDLFGTTLAGGLSLALGALLLGRHRKTN</sequence>
<dbReference type="AlphaFoldDB" id="A0A418JHT0"/>
<dbReference type="Pfam" id="PF00746">
    <property type="entry name" value="Gram_pos_anchor"/>
    <property type="match status" value="1"/>
</dbReference>
<dbReference type="Pfam" id="PF02216">
    <property type="entry name" value="B"/>
    <property type="match status" value="4"/>
</dbReference>
<evidence type="ECO:0000256" key="6">
    <source>
        <dbReference type="ARBA" id="ARBA00023026"/>
    </source>
</evidence>
<dbReference type="SUPFAM" id="SSF46997">
    <property type="entry name" value="Bacterial immunoglobulin/albumin-binding domains"/>
    <property type="match status" value="4"/>
</dbReference>
<keyword evidence="6" id="KW-0843">Virulence</keyword>
<dbReference type="InterPro" id="IPR005877">
    <property type="entry name" value="YSIRK_signal_dom"/>
</dbReference>
<dbReference type="GO" id="GO:0019865">
    <property type="term" value="F:immunoglobulin binding"/>
    <property type="evidence" value="ECO:0007669"/>
    <property type="project" value="InterPro"/>
</dbReference>
<dbReference type="InterPro" id="IPR018392">
    <property type="entry name" value="LysM"/>
</dbReference>
<dbReference type="EMBL" id="QXVO01000025">
    <property type="protein sequence ID" value="RIO44961.1"/>
    <property type="molecule type" value="Genomic_DNA"/>
</dbReference>
<organism evidence="12 13">
    <name type="scientific">Staphylococcus hyicus</name>
    <dbReference type="NCBI Taxonomy" id="1284"/>
    <lineage>
        <taxon>Bacteria</taxon>
        <taxon>Bacillati</taxon>
        <taxon>Bacillota</taxon>
        <taxon>Bacilli</taxon>
        <taxon>Bacillales</taxon>
        <taxon>Staphylococcaceae</taxon>
        <taxon>Staphylococcus</taxon>
    </lineage>
</organism>
<feature type="compositionally biased region" description="Basic and acidic residues" evidence="8">
    <location>
        <begin position="286"/>
        <end position="302"/>
    </location>
</feature>
<dbReference type="NCBIfam" id="TIGR01168">
    <property type="entry name" value="YSIRK_signal"/>
    <property type="match status" value="1"/>
</dbReference>
<proteinExistence type="predicted"/>
<reference evidence="12 13" key="1">
    <citation type="journal article" date="2016" name="Front. Microbiol.">
        <title>Comprehensive Phylogenetic Analysis of Bovine Non-aureus Staphylococci Species Based on Whole-Genome Sequencing.</title>
        <authorList>
            <person name="Naushad S."/>
            <person name="Barkema H.W."/>
            <person name="Luby C."/>
            <person name="Condas L.A."/>
            <person name="Nobrega D.B."/>
            <person name="Carson D.A."/>
            <person name="De Buck J."/>
        </authorList>
    </citation>
    <scope>NUCLEOTIDE SEQUENCE [LARGE SCALE GENOMIC DNA]</scope>
    <source>
        <strain evidence="12 13">SNUC 5959</strain>
    </source>
</reference>
<feature type="domain" description="LysM" evidence="11">
    <location>
        <begin position="321"/>
        <end position="365"/>
    </location>
</feature>
<feature type="compositionally biased region" description="Polar residues" evidence="8">
    <location>
        <begin position="303"/>
        <end position="320"/>
    </location>
</feature>
<comment type="subcellular location">
    <subcellularLocation>
        <location evidence="1">Secreted</location>
        <location evidence="1">Cell wall</location>
        <topology evidence="1">Peptidoglycan-anchor</topology>
    </subcellularLocation>
</comment>
<evidence type="ECO:0000259" key="10">
    <source>
        <dbReference type="PROSITE" id="PS50847"/>
    </source>
</evidence>
<protein>
    <submittedName>
        <fullName evidence="12">Immunoglobulin G-binding protein A</fullName>
    </submittedName>
</protein>
<dbReference type="Proteomes" id="UP000285625">
    <property type="component" value="Unassembled WGS sequence"/>
</dbReference>
<dbReference type="PROSITE" id="PS50847">
    <property type="entry name" value="GRAM_POS_ANCHORING"/>
    <property type="match status" value="1"/>
</dbReference>
<dbReference type="GO" id="GO:0008932">
    <property type="term" value="F:lytic endotransglycosylase activity"/>
    <property type="evidence" value="ECO:0007669"/>
    <property type="project" value="TreeGrafter"/>
</dbReference>
<dbReference type="Pfam" id="PF04650">
    <property type="entry name" value="YSIRK_signal"/>
    <property type="match status" value="1"/>
</dbReference>
<dbReference type="Gene3D" id="1.20.5.420">
    <property type="entry name" value="Immunoglobulin FC, subunit C"/>
    <property type="match status" value="4"/>
</dbReference>
<dbReference type="SUPFAM" id="SSF54106">
    <property type="entry name" value="LysM domain"/>
    <property type="match status" value="1"/>
</dbReference>
<evidence type="ECO:0000256" key="3">
    <source>
        <dbReference type="ARBA" id="ARBA00022525"/>
    </source>
</evidence>
<dbReference type="PROSITE" id="PS51782">
    <property type="entry name" value="LYSM"/>
    <property type="match status" value="1"/>
</dbReference>
<dbReference type="InterPro" id="IPR019931">
    <property type="entry name" value="LPXTG_anchor"/>
</dbReference>
<dbReference type="InterPro" id="IPR003132">
    <property type="entry name" value="Protein_A_Ig-bd"/>
</dbReference>
<dbReference type="CDD" id="cd00118">
    <property type="entry name" value="LysM"/>
    <property type="match status" value="1"/>
</dbReference>
<evidence type="ECO:0000256" key="7">
    <source>
        <dbReference type="ARBA" id="ARBA00023088"/>
    </source>
</evidence>
<evidence type="ECO:0000313" key="12">
    <source>
        <dbReference type="EMBL" id="RIO44961.1"/>
    </source>
</evidence>
<comment type="caution">
    <text evidence="12">The sequence shown here is derived from an EMBL/GenBank/DDBJ whole genome shotgun (WGS) entry which is preliminary data.</text>
</comment>
<keyword evidence="7" id="KW-0572">Peptidoglycan-anchor</keyword>